<organism evidence="2 3">
    <name type="scientific">Paenibacillus abyssi</name>
    <dbReference type="NCBI Taxonomy" id="1340531"/>
    <lineage>
        <taxon>Bacteria</taxon>
        <taxon>Bacillati</taxon>
        <taxon>Bacillota</taxon>
        <taxon>Bacilli</taxon>
        <taxon>Bacillales</taxon>
        <taxon>Paenibacillaceae</taxon>
        <taxon>Paenibacillus</taxon>
    </lineage>
</organism>
<protein>
    <submittedName>
        <fullName evidence="2">Amidophosphoribosyltransferase</fullName>
    </submittedName>
</protein>
<dbReference type="Proteomes" id="UP000644756">
    <property type="component" value="Unassembled WGS sequence"/>
</dbReference>
<dbReference type="AlphaFoldDB" id="A0A917CMZ9"/>
<reference evidence="2" key="2">
    <citation type="submission" date="2020-09" db="EMBL/GenBank/DDBJ databases">
        <authorList>
            <person name="Sun Q."/>
            <person name="Zhou Y."/>
        </authorList>
    </citation>
    <scope>NUCLEOTIDE SEQUENCE</scope>
    <source>
        <strain evidence="2">CGMCC 1.12987</strain>
    </source>
</reference>
<dbReference type="EMBL" id="BMGR01000002">
    <property type="protein sequence ID" value="GGF91584.1"/>
    <property type="molecule type" value="Genomic_DNA"/>
</dbReference>
<keyword evidence="3" id="KW-1185">Reference proteome</keyword>
<evidence type="ECO:0000313" key="2">
    <source>
        <dbReference type="EMBL" id="GGF91584.1"/>
    </source>
</evidence>
<dbReference type="RefSeq" id="WP_188528913.1">
    <property type="nucleotide sequence ID" value="NZ_BMGR01000002.1"/>
</dbReference>
<dbReference type="PANTHER" id="PTHR47505:SF1">
    <property type="entry name" value="DNA UTILIZATION PROTEIN YHGH"/>
    <property type="match status" value="1"/>
</dbReference>
<proteinExistence type="inferred from homology"/>
<dbReference type="InterPro" id="IPR029057">
    <property type="entry name" value="PRTase-like"/>
</dbReference>
<gene>
    <name evidence="2" type="ORF">GCM10010916_06080</name>
</gene>
<evidence type="ECO:0000313" key="3">
    <source>
        <dbReference type="Proteomes" id="UP000644756"/>
    </source>
</evidence>
<name>A0A917CMZ9_9BACL</name>
<evidence type="ECO:0000256" key="1">
    <source>
        <dbReference type="ARBA" id="ARBA00008007"/>
    </source>
</evidence>
<reference evidence="2" key="1">
    <citation type="journal article" date="2014" name="Int. J. Syst. Evol. Microbiol.">
        <title>Complete genome sequence of Corynebacterium casei LMG S-19264T (=DSM 44701T), isolated from a smear-ripened cheese.</title>
        <authorList>
            <consortium name="US DOE Joint Genome Institute (JGI-PGF)"/>
            <person name="Walter F."/>
            <person name="Albersmeier A."/>
            <person name="Kalinowski J."/>
            <person name="Ruckert C."/>
        </authorList>
    </citation>
    <scope>NUCLEOTIDE SEQUENCE</scope>
    <source>
        <strain evidence="2">CGMCC 1.12987</strain>
    </source>
</reference>
<comment type="similarity">
    <text evidence="1">Belongs to the ComF/GntX family.</text>
</comment>
<accession>A0A917CMZ9</accession>
<sequence>MAVLEPFLKQLKQSGSIMFSLLRPAYSNCRLCGRSMKPIVRAETYADASYARYQLPIIPELCESCNRSIAWIKDVRCLICGRAVHCDDCIRRVDAGFIWNRSAVRYDSVMRSWLANYKYQGQEHLEPLLIDMLEPMFKQMTTELISRLNIKVKPRRYKYMPDILTGFDQMKHHAAACWDIVTYVPISEERASERGFNQAQRLAAGLARRYGLPIASLLLRTRHTTRQSFKTRLERLRDTRMLFTAEPAAAALLTSIYTDKYSHASTFFTLEKQPLRVLLVDDIYTTGSTANSCAITLHACSGITLELYVLTWARS</sequence>
<dbReference type="SUPFAM" id="SSF53271">
    <property type="entry name" value="PRTase-like"/>
    <property type="match status" value="1"/>
</dbReference>
<dbReference type="InterPro" id="IPR051910">
    <property type="entry name" value="ComF/GntX_DNA_util-trans"/>
</dbReference>
<dbReference type="PANTHER" id="PTHR47505">
    <property type="entry name" value="DNA UTILIZATION PROTEIN YHGH"/>
    <property type="match status" value="1"/>
</dbReference>
<dbReference type="InterPro" id="IPR000836">
    <property type="entry name" value="PRTase_dom"/>
</dbReference>
<comment type="caution">
    <text evidence="2">The sequence shown here is derived from an EMBL/GenBank/DDBJ whole genome shotgun (WGS) entry which is preliminary data.</text>
</comment>
<dbReference type="Gene3D" id="3.40.50.2020">
    <property type="match status" value="1"/>
</dbReference>
<dbReference type="CDD" id="cd06223">
    <property type="entry name" value="PRTases_typeI"/>
    <property type="match status" value="1"/>
</dbReference>